<protein>
    <recommendedName>
        <fullName evidence="1">PatA-like N-terminal domain-containing protein</fullName>
    </recommendedName>
</protein>
<name>A0A660SID4_UNCW3</name>
<dbReference type="InterPro" id="IPR025497">
    <property type="entry name" value="PatA-like_N"/>
</dbReference>
<sequence>MAELTAKLELFNPTELILFLARNNKNGCILFKSENSEGKVYLREGKVVHAEMDEWRGMDALLTISLFDSGEAEFLHETSPPEETITEEWSTIAEEFDKRRVELKSLREKLPTMETILYKSPEPVDESLSLRRTDWQILALIDGERSLGAVVKESKLGLFDALVSLNWLIEKGLVTTTKVEVREETEWIDRVATTLKIFLEEFGGTGSVRRGWPEQLGAYDSELSELVTIEDDSFEINPDVIEAKGRGWWQDHLGPLLDHLKGVGIKIYGKILSRKKWQKVEQRLKDEGAG</sequence>
<evidence type="ECO:0000313" key="2">
    <source>
        <dbReference type="EMBL" id="RKX70413.1"/>
    </source>
</evidence>
<gene>
    <name evidence="2" type="ORF">DRP53_05095</name>
</gene>
<dbReference type="Proteomes" id="UP000268469">
    <property type="component" value="Unassembled WGS sequence"/>
</dbReference>
<proteinExistence type="predicted"/>
<reference evidence="2 3" key="1">
    <citation type="submission" date="2018-06" db="EMBL/GenBank/DDBJ databases">
        <title>Extensive metabolic versatility and redundancy in microbially diverse, dynamic hydrothermal sediments.</title>
        <authorList>
            <person name="Dombrowski N."/>
            <person name="Teske A."/>
            <person name="Baker B.J."/>
        </authorList>
    </citation>
    <scope>NUCLEOTIDE SEQUENCE [LARGE SCALE GENOMIC DNA]</scope>
    <source>
        <strain evidence="2">B36_G15</strain>
    </source>
</reference>
<dbReference type="PANTHER" id="PTHR36304">
    <property type="entry name" value="DOMAIN GTPASE-ACTIVATING PROTEIN, PUTATIVE-RELATED-RELATED"/>
    <property type="match status" value="1"/>
</dbReference>
<comment type="caution">
    <text evidence="2">The sequence shown here is derived from an EMBL/GenBank/DDBJ whole genome shotgun (WGS) entry which is preliminary data.</text>
</comment>
<accession>A0A660SID4</accession>
<evidence type="ECO:0000259" key="1">
    <source>
        <dbReference type="Pfam" id="PF14332"/>
    </source>
</evidence>
<feature type="domain" description="PatA-like N-terminal" evidence="1">
    <location>
        <begin position="7"/>
        <end position="97"/>
    </location>
</feature>
<evidence type="ECO:0000313" key="3">
    <source>
        <dbReference type="Proteomes" id="UP000268469"/>
    </source>
</evidence>
<organism evidence="2 3">
    <name type="scientific">candidate division WOR-3 bacterium</name>
    <dbReference type="NCBI Taxonomy" id="2052148"/>
    <lineage>
        <taxon>Bacteria</taxon>
        <taxon>Bacteria division WOR-3</taxon>
    </lineage>
</organism>
<dbReference type="PANTHER" id="PTHR36304:SF4">
    <property type="entry name" value="DUF4388 DOMAIN-CONTAINING PROTEIN"/>
    <property type="match status" value="1"/>
</dbReference>
<dbReference type="AlphaFoldDB" id="A0A660SID4"/>
<dbReference type="EMBL" id="QNBE01000040">
    <property type="protein sequence ID" value="RKX70413.1"/>
    <property type="molecule type" value="Genomic_DNA"/>
</dbReference>
<dbReference type="Pfam" id="PF14332">
    <property type="entry name" value="DUF4388"/>
    <property type="match status" value="1"/>
</dbReference>